<protein>
    <recommendedName>
        <fullName evidence="2">RRP15-like protein</fullName>
    </recommendedName>
</protein>
<feature type="compositionally biased region" description="Basic residues" evidence="3">
    <location>
        <begin position="1"/>
        <end position="11"/>
    </location>
</feature>
<feature type="region of interest" description="Disordered" evidence="3">
    <location>
        <begin position="1"/>
        <end position="41"/>
    </location>
</feature>
<dbReference type="InterPro" id="IPR012459">
    <property type="entry name" value="Rrp15"/>
</dbReference>
<feature type="compositionally biased region" description="Acidic residues" evidence="3">
    <location>
        <begin position="246"/>
        <end position="268"/>
    </location>
</feature>
<evidence type="ECO:0000256" key="2">
    <source>
        <dbReference type="ARBA" id="ARBA00017475"/>
    </source>
</evidence>
<dbReference type="EMBL" id="GAKP01004158">
    <property type="protein sequence ID" value="JAC54794.1"/>
    <property type="molecule type" value="Transcribed_RNA"/>
</dbReference>
<evidence type="ECO:0000313" key="4">
    <source>
        <dbReference type="EMBL" id="JAC54793.1"/>
    </source>
</evidence>
<gene>
    <name evidence="4" type="primary">RRP15</name>
</gene>
<dbReference type="OrthoDB" id="20949at2759"/>
<accession>A0A034WM02</accession>
<dbReference type="AlphaFoldDB" id="A0A034WM02"/>
<dbReference type="EMBL" id="GAKP01004159">
    <property type="protein sequence ID" value="JAC54793.1"/>
    <property type="molecule type" value="Transcribed_RNA"/>
</dbReference>
<feature type="compositionally biased region" description="Basic and acidic residues" evidence="3">
    <location>
        <begin position="224"/>
        <end position="237"/>
    </location>
</feature>
<dbReference type="PANTHER" id="PTHR13245:SF14">
    <property type="entry name" value="RRP15-LIKE PROTEIN"/>
    <property type="match status" value="1"/>
</dbReference>
<dbReference type="Pfam" id="PF07890">
    <property type="entry name" value="Rrp15p"/>
    <property type="match status" value="1"/>
</dbReference>
<dbReference type="PANTHER" id="PTHR13245">
    <property type="entry name" value="RRP15-LIKE PROTEIN"/>
    <property type="match status" value="1"/>
</dbReference>
<dbReference type="GO" id="GO:0000460">
    <property type="term" value="P:maturation of 5.8S rRNA"/>
    <property type="evidence" value="ECO:0007669"/>
    <property type="project" value="TreeGrafter"/>
</dbReference>
<sequence>MALSNIKKRNISKSVPKEQVPDDSEVENSSGEDPEHDAEGNIGWADCIAKVLSTSKPKTKKTLVLSRARKLKPTDKLKSKTLNYGFEVEGEDKTDVKPIKEEIDEQIKHRKNVPLELRVKPSWKDLERERTLRKVATRGVVQLFNAVRIQQKDIQQQLDAAGPLDSRKDAVLNNINKKKFLDVLMSGNRAKSEAVDNPVKSENMKDVDSSDDEDHMPSTTQNKRKSEWSVLREDFMTNKKIKHWDEDDDENTGEAPENSDAEEDSGDE</sequence>
<reference evidence="4" key="1">
    <citation type="journal article" date="2014" name="BMC Genomics">
        <title>Characterizing the developmental transcriptome of the oriental fruit fly, Bactrocera dorsalis (Diptera: Tephritidae) through comparative genomic analysis with Drosophila melanogaster utilizing modENCODE datasets.</title>
        <authorList>
            <person name="Geib S.M."/>
            <person name="Calla B."/>
            <person name="Hall B."/>
            <person name="Hou S."/>
            <person name="Manoukis N.C."/>
        </authorList>
    </citation>
    <scope>NUCLEOTIDE SEQUENCE</scope>
    <source>
        <strain evidence="4">Punador</strain>
    </source>
</reference>
<comment type="similarity">
    <text evidence="1">Belongs to the RRP15 family.</text>
</comment>
<evidence type="ECO:0000256" key="3">
    <source>
        <dbReference type="SAM" id="MobiDB-lite"/>
    </source>
</evidence>
<dbReference type="GO" id="GO:0030687">
    <property type="term" value="C:preribosome, large subunit precursor"/>
    <property type="evidence" value="ECO:0007669"/>
    <property type="project" value="TreeGrafter"/>
</dbReference>
<feature type="compositionally biased region" description="Acidic residues" evidence="3">
    <location>
        <begin position="21"/>
        <end position="36"/>
    </location>
</feature>
<organism evidence="4">
    <name type="scientific">Bactrocera dorsalis</name>
    <name type="common">Oriental fruit fly</name>
    <name type="synonym">Dacus dorsalis</name>
    <dbReference type="NCBI Taxonomy" id="27457"/>
    <lineage>
        <taxon>Eukaryota</taxon>
        <taxon>Metazoa</taxon>
        <taxon>Ecdysozoa</taxon>
        <taxon>Arthropoda</taxon>
        <taxon>Hexapoda</taxon>
        <taxon>Insecta</taxon>
        <taxon>Pterygota</taxon>
        <taxon>Neoptera</taxon>
        <taxon>Endopterygota</taxon>
        <taxon>Diptera</taxon>
        <taxon>Brachycera</taxon>
        <taxon>Muscomorpha</taxon>
        <taxon>Tephritoidea</taxon>
        <taxon>Tephritidae</taxon>
        <taxon>Bactrocera</taxon>
        <taxon>Bactrocera</taxon>
    </lineage>
</organism>
<evidence type="ECO:0000256" key="1">
    <source>
        <dbReference type="ARBA" id="ARBA00007462"/>
    </source>
</evidence>
<proteinExistence type="inferred from homology"/>
<feature type="region of interest" description="Disordered" evidence="3">
    <location>
        <begin position="189"/>
        <end position="268"/>
    </location>
</feature>
<name>A0A034WM02_BACDO</name>
<dbReference type="GO" id="GO:0000470">
    <property type="term" value="P:maturation of LSU-rRNA"/>
    <property type="evidence" value="ECO:0007669"/>
    <property type="project" value="TreeGrafter"/>
</dbReference>